<dbReference type="AlphaFoldDB" id="A0AAU9D2G1"/>
<dbReference type="Gene3D" id="3.90.1280.10">
    <property type="entry name" value="HSP33 redox switch-like"/>
    <property type="match status" value="1"/>
</dbReference>
<dbReference type="Pfam" id="PF01430">
    <property type="entry name" value="HSP33"/>
    <property type="match status" value="1"/>
</dbReference>
<dbReference type="GO" id="GO:0044183">
    <property type="term" value="F:protein folding chaperone"/>
    <property type="evidence" value="ECO:0007669"/>
    <property type="project" value="TreeGrafter"/>
</dbReference>
<keyword evidence="4 6" id="KW-0143">Chaperone</keyword>
<dbReference type="NCBIfam" id="NF001033">
    <property type="entry name" value="PRK00114.1"/>
    <property type="match status" value="1"/>
</dbReference>
<dbReference type="InterPro" id="IPR016154">
    <property type="entry name" value="Heat_shock_Hsp33_C"/>
</dbReference>
<keyword evidence="5 6" id="KW-0676">Redox-active center</keyword>
<dbReference type="Proteomes" id="UP001321582">
    <property type="component" value="Chromosome"/>
</dbReference>
<dbReference type="InterPro" id="IPR016153">
    <property type="entry name" value="Heat_shock_Hsp33_N"/>
</dbReference>
<proteinExistence type="inferred from homology"/>
<dbReference type="CDD" id="cd00498">
    <property type="entry name" value="Hsp33"/>
    <property type="match status" value="1"/>
</dbReference>
<name>A0AAU9D2G1_9FUSO</name>
<keyword evidence="1 6" id="KW-0963">Cytoplasm</keyword>
<evidence type="ECO:0000256" key="1">
    <source>
        <dbReference type="ARBA" id="ARBA00022490"/>
    </source>
</evidence>
<feature type="disulfide bond" description="Redox-active" evidence="6">
    <location>
        <begin position="270"/>
        <end position="273"/>
    </location>
</feature>
<dbReference type="SUPFAM" id="SSF64397">
    <property type="entry name" value="Hsp33 domain"/>
    <property type="match status" value="1"/>
</dbReference>
<sequence>MGYLIRGITKNKNARFFCVDSKNIVEEAQKIHKCSATTIAAFGRVLTAGVIMGSDLKGEKDLLTIKITGDGALKQIIVTANSKGYVKGYVSNPYADLPLNENGKLDVGGIIGRGNLQIIKDMGLKEPYVGISNLVSGEIGEDLANYFFYSEQVPSVVGVGVLVDKDLSIKRAGGFIIQLLPEADEEFINRLEEKIKTIKSVTEMLESNMSPEDIINSIFENVEDIEILDKKEVKYNCDCDKDRFYRGLITLDKNEIKEMLETDKEIKAKCHFCHKEYIFTEEDFKEFLEN</sequence>
<dbReference type="Gene3D" id="3.55.30.10">
    <property type="entry name" value="Hsp33 domain"/>
    <property type="match status" value="1"/>
</dbReference>
<dbReference type="GO" id="GO:0051082">
    <property type="term" value="F:unfolded protein binding"/>
    <property type="evidence" value="ECO:0007669"/>
    <property type="project" value="UniProtKB-UniRule"/>
</dbReference>
<evidence type="ECO:0000256" key="4">
    <source>
        <dbReference type="ARBA" id="ARBA00023186"/>
    </source>
</evidence>
<keyword evidence="2 6" id="KW-0862">Zinc</keyword>
<dbReference type="KEGG" id="haby:HLVA_07480"/>
<comment type="subcellular location">
    <subcellularLocation>
        <location evidence="6">Cytoplasm</location>
    </subcellularLocation>
</comment>
<evidence type="ECO:0000313" key="7">
    <source>
        <dbReference type="EMBL" id="BDU50179.1"/>
    </source>
</evidence>
<organism evidence="7 8">
    <name type="scientific">Haliovirga abyssi</name>
    <dbReference type="NCBI Taxonomy" id="2996794"/>
    <lineage>
        <taxon>Bacteria</taxon>
        <taxon>Fusobacteriati</taxon>
        <taxon>Fusobacteriota</taxon>
        <taxon>Fusobacteriia</taxon>
        <taxon>Fusobacteriales</taxon>
        <taxon>Haliovirgaceae</taxon>
        <taxon>Haliovirga</taxon>
    </lineage>
</organism>
<dbReference type="GO" id="GO:0042026">
    <property type="term" value="P:protein refolding"/>
    <property type="evidence" value="ECO:0007669"/>
    <property type="project" value="TreeGrafter"/>
</dbReference>
<feature type="disulfide bond" description="Redox-active" evidence="6">
    <location>
        <begin position="237"/>
        <end position="239"/>
    </location>
</feature>
<dbReference type="PANTHER" id="PTHR30111:SF1">
    <property type="entry name" value="33 KDA CHAPERONIN"/>
    <property type="match status" value="1"/>
</dbReference>
<dbReference type="RefSeq" id="WP_307905113.1">
    <property type="nucleotide sequence ID" value="NZ_AP027059.1"/>
</dbReference>
<evidence type="ECO:0000313" key="8">
    <source>
        <dbReference type="Proteomes" id="UP001321582"/>
    </source>
</evidence>
<dbReference type="GO" id="GO:0005737">
    <property type="term" value="C:cytoplasm"/>
    <property type="evidence" value="ECO:0007669"/>
    <property type="project" value="UniProtKB-SubCell"/>
</dbReference>
<evidence type="ECO:0000256" key="2">
    <source>
        <dbReference type="ARBA" id="ARBA00022833"/>
    </source>
</evidence>
<dbReference type="PANTHER" id="PTHR30111">
    <property type="entry name" value="33 KDA CHAPERONIN"/>
    <property type="match status" value="1"/>
</dbReference>
<dbReference type="SUPFAM" id="SSF118352">
    <property type="entry name" value="HSP33 redox switch-like"/>
    <property type="match status" value="1"/>
</dbReference>
<dbReference type="InterPro" id="IPR000397">
    <property type="entry name" value="Heat_shock_Hsp33"/>
</dbReference>
<comment type="function">
    <text evidence="6">Redox regulated molecular chaperone. Protects both thermally unfolding and oxidatively damaged proteins from irreversible aggregation. Plays an important role in the bacterial defense system toward oxidative stress.</text>
</comment>
<accession>A0AAU9D2G1</accession>
<keyword evidence="8" id="KW-1185">Reference proteome</keyword>
<evidence type="ECO:0000256" key="3">
    <source>
        <dbReference type="ARBA" id="ARBA00023157"/>
    </source>
</evidence>
<comment type="similarity">
    <text evidence="6">Belongs to the HSP33 family.</text>
</comment>
<dbReference type="EMBL" id="AP027059">
    <property type="protein sequence ID" value="BDU50179.1"/>
    <property type="molecule type" value="Genomic_DNA"/>
</dbReference>
<evidence type="ECO:0000256" key="6">
    <source>
        <dbReference type="HAMAP-Rule" id="MF_00117"/>
    </source>
</evidence>
<dbReference type="HAMAP" id="MF_00117">
    <property type="entry name" value="HslO"/>
    <property type="match status" value="1"/>
</dbReference>
<comment type="PTM">
    <text evidence="6">Under oxidizing conditions two disulfide bonds are formed involving the reactive cysteines. Under reducing conditions zinc is bound to the reactive cysteines and the protein is inactive.</text>
</comment>
<gene>
    <name evidence="6 7" type="primary">hslO</name>
    <name evidence="7" type="ORF">HLVA_07480</name>
</gene>
<keyword evidence="3 6" id="KW-1015">Disulfide bond</keyword>
<reference evidence="7 8" key="1">
    <citation type="submission" date="2022-11" db="EMBL/GenBank/DDBJ databases">
        <title>Haliovirga abyssi gen. nov., sp. nov., a mesophilic fermentative bacterium isolated from the Iheya North hydrothermal field and the proposal of Haliovirgaceae fam. nov.</title>
        <authorList>
            <person name="Miyazaki U."/>
            <person name="Tame A."/>
            <person name="Miyazaki J."/>
            <person name="Takai K."/>
            <person name="Sawayama S."/>
            <person name="Kitajima M."/>
            <person name="Okamoto A."/>
            <person name="Nakagawa S."/>
        </authorList>
    </citation>
    <scope>NUCLEOTIDE SEQUENCE [LARGE SCALE GENOMIC DNA]</scope>
    <source>
        <strain evidence="7 8">IC12</strain>
    </source>
</reference>
<protein>
    <recommendedName>
        <fullName evidence="6">33 kDa chaperonin</fullName>
    </recommendedName>
    <alternativeName>
        <fullName evidence="6">Heat shock protein 33 homolog</fullName>
        <shortName evidence="6">HSP33</shortName>
    </alternativeName>
</protein>
<dbReference type="PIRSF" id="PIRSF005261">
    <property type="entry name" value="Heat_shock_Hsp33"/>
    <property type="match status" value="1"/>
</dbReference>
<evidence type="ECO:0000256" key="5">
    <source>
        <dbReference type="ARBA" id="ARBA00023284"/>
    </source>
</evidence>